<name>A0A2P5BBI9_PARAD</name>
<dbReference type="AlphaFoldDB" id="A0A2P5BBI9"/>
<evidence type="ECO:0000256" key="1">
    <source>
        <dbReference type="SAM" id="MobiDB-lite"/>
    </source>
</evidence>
<evidence type="ECO:0000313" key="3">
    <source>
        <dbReference type="Proteomes" id="UP000237105"/>
    </source>
</evidence>
<sequence length="119" mass="13162">MATQVIELSPIIRPSQADQAQPSRPLLPSRPRLRSLAQAALPTSQALAISSPLTHPSRATYTPLHISQLQLPLRTSQQSSITYRCQLRRGGASFRARMSWSFSTSFGGKRFAYLFSASF</sequence>
<dbReference type="Proteomes" id="UP000237105">
    <property type="component" value="Unassembled WGS sequence"/>
</dbReference>
<gene>
    <name evidence="2" type="ORF">PanWU01x14_253640</name>
</gene>
<proteinExistence type="predicted"/>
<keyword evidence="3" id="KW-1185">Reference proteome</keyword>
<protein>
    <submittedName>
        <fullName evidence="2">Uncharacterized protein</fullName>
    </submittedName>
</protein>
<feature type="region of interest" description="Disordered" evidence="1">
    <location>
        <begin position="1"/>
        <end position="29"/>
    </location>
</feature>
<accession>A0A2P5BBI9</accession>
<dbReference type="EMBL" id="JXTB01000317">
    <property type="protein sequence ID" value="PON46141.1"/>
    <property type="molecule type" value="Genomic_DNA"/>
</dbReference>
<reference evidence="3" key="1">
    <citation type="submission" date="2016-06" db="EMBL/GenBank/DDBJ databases">
        <title>Parallel loss of symbiosis genes in relatives of nitrogen-fixing non-legume Parasponia.</title>
        <authorList>
            <person name="Van Velzen R."/>
            <person name="Holmer R."/>
            <person name="Bu F."/>
            <person name="Rutten L."/>
            <person name="Van Zeijl A."/>
            <person name="Liu W."/>
            <person name="Santuari L."/>
            <person name="Cao Q."/>
            <person name="Sharma T."/>
            <person name="Shen D."/>
            <person name="Roswanjaya Y."/>
            <person name="Wardhani T."/>
            <person name="Kalhor M.S."/>
            <person name="Jansen J."/>
            <person name="Van den Hoogen J."/>
            <person name="Gungor B."/>
            <person name="Hartog M."/>
            <person name="Hontelez J."/>
            <person name="Verver J."/>
            <person name="Yang W.-C."/>
            <person name="Schijlen E."/>
            <person name="Repin R."/>
            <person name="Schilthuizen M."/>
            <person name="Schranz E."/>
            <person name="Heidstra R."/>
            <person name="Miyata K."/>
            <person name="Fedorova E."/>
            <person name="Kohlen W."/>
            <person name="Bisseling T."/>
            <person name="Smit S."/>
            <person name="Geurts R."/>
        </authorList>
    </citation>
    <scope>NUCLEOTIDE SEQUENCE [LARGE SCALE GENOMIC DNA]</scope>
    <source>
        <strain evidence="3">cv. WU1-14</strain>
    </source>
</reference>
<evidence type="ECO:0000313" key="2">
    <source>
        <dbReference type="EMBL" id="PON46141.1"/>
    </source>
</evidence>
<organism evidence="2 3">
    <name type="scientific">Parasponia andersonii</name>
    <name type="common">Sponia andersonii</name>
    <dbReference type="NCBI Taxonomy" id="3476"/>
    <lineage>
        <taxon>Eukaryota</taxon>
        <taxon>Viridiplantae</taxon>
        <taxon>Streptophyta</taxon>
        <taxon>Embryophyta</taxon>
        <taxon>Tracheophyta</taxon>
        <taxon>Spermatophyta</taxon>
        <taxon>Magnoliopsida</taxon>
        <taxon>eudicotyledons</taxon>
        <taxon>Gunneridae</taxon>
        <taxon>Pentapetalae</taxon>
        <taxon>rosids</taxon>
        <taxon>fabids</taxon>
        <taxon>Rosales</taxon>
        <taxon>Cannabaceae</taxon>
        <taxon>Parasponia</taxon>
    </lineage>
</organism>
<comment type="caution">
    <text evidence="2">The sequence shown here is derived from an EMBL/GenBank/DDBJ whole genome shotgun (WGS) entry which is preliminary data.</text>
</comment>